<keyword evidence="2" id="KW-0378">Hydrolase</keyword>
<proteinExistence type="predicted"/>
<dbReference type="RefSeq" id="WP_246915428.1">
    <property type="nucleotide sequence ID" value="NZ_CP090145.1"/>
</dbReference>
<organism evidence="2 3">
    <name type="scientific">Flavobacterium sediminilitoris</name>
    <dbReference type="NCBI Taxonomy" id="2024526"/>
    <lineage>
        <taxon>Bacteria</taxon>
        <taxon>Pseudomonadati</taxon>
        <taxon>Bacteroidota</taxon>
        <taxon>Flavobacteriia</taxon>
        <taxon>Flavobacteriales</taxon>
        <taxon>Flavobacteriaceae</taxon>
        <taxon>Flavobacterium</taxon>
    </lineage>
</organism>
<protein>
    <submittedName>
        <fullName evidence="2">SGNH/GDSL hydrolase family protein</fullName>
    </submittedName>
</protein>
<dbReference type="Proteomes" id="UP000830454">
    <property type="component" value="Chromosome"/>
</dbReference>
<dbReference type="SUPFAM" id="SSF52266">
    <property type="entry name" value="SGNH hydrolase"/>
    <property type="match status" value="1"/>
</dbReference>
<dbReference type="EMBL" id="CP090145">
    <property type="protein sequence ID" value="UOX32600.1"/>
    <property type="molecule type" value="Genomic_DNA"/>
</dbReference>
<feature type="signal peptide" evidence="1">
    <location>
        <begin position="1"/>
        <end position="21"/>
    </location>
</feature>
<evidence type="ECO:0000313" key="3">
    <source>
        <dbReference type="Proteomes" id="UP000830454"/>
    </source>
</evidence>
<feature type="chain" id="PRO_5047075782" evidence="1">
    <location>
        <begin position="22"/>
        <end position="208"/>
    </location>
</feature>
<dbReference type="InterPro" id="IPR036514">
    <property type="entry name" value="SGNH_hydro_sf"/>
</dbReference>
<dbReference type="GO" id="GO:0016787">
    <property type="term" value="F:hydrolase activity"/>
    <property type="evidence" value="ECO:0007669"/>
    <property type="project" value="UniProtKB-KW"/>
</dbReference>
<evidence type="ECO:0000313" key="2">
    <source>
        <dbReference type="EMBL" id="UOX32600.1"/>
    </source>
</evidence>
<reference evidence="2" key="2">
    <citation type="submission" date="2022-04" db="EMBL/GenBank/DDBJ databases">
        <title>Complete Genome Sequence of Flavobacterium sediminilitoris YSM-43, Isolated from a Tidal Sediment.</title>
        <authorList>
            <person name="Lee P.A."/>
        </authorList>
    </citation>
    <scope>NUCLEOTIDE SEQUENCE</scope>
    <source>
        <strain evidence="2">YSM-43</strain>
    </source>
</reference>
<keyword evidence="3" id="KW-1185">Reference proteome</keyword>
<reference evidence="2" key="1">
    <citation type="submission" date="2021-12" db="EMBL/GenBank/DDBJ databases">
        <authorList>
            <person name="Cha I.-T."/>
            <person name="Lee K.-E."/>
            <person name="Park S.-J."/>
        </authorList>
    </citation>
    <scope>NUCLEOTIDE SEQUENCE</scope>
    <source>
        <strain evidence="2">YSM-43</strain>
    </source>
</reference>
<dbReference type="Gene3D" id="3.40.50.1110">
    <property type="entry name" value="SGNH hydrolase"/>
    <property type="match status" value="1"/>
</dbReference>
<name>A0ABY4HJC0_9FLAO</name>
<evidence type="ECO:0000256" key="1">
    <source>
        <dbReference type="SAM" id="SignalP"/>
    </source>
</evidence>
<sequence length="208" mass="24135">MNKLKLILFFFMSIIFSSSNSYYPNIDSKTEISILFIGNSLTYTNNLPKLIKKTGKKKNLIIKTQMIAFPNYSIADHWNDEKVQENIAQNKHDYVIIQQGPSSQIEGREMLINYGKKYNDLCKKSNTKLCYFMVWPSLNYYHSFDNVIKNYSDAAIINNAILLPVGKIWKEHFDRTKKLNYYSSDGFHPSLEGSQITADIIVDYLSKI</sequence>
<keyword evidence="1" id="KW-0732">Signal</keyword>
<gene>
    <name evidence="2" type="ORF">LXD69_11155</name>
</gene>
<accession>A0ABY4HJC0</accession>